<accession>A0A9J5X5F3</accession>
<proteinExistence type="predicted"/>
<evidence type="ECO:0000313" key="2">
    <source>
        <dbReference type="Proteomes" id="UP000824120"/>
    </source>
</evidence>
<reference evidence="1 2" key="1">
    <citation type="submission" date="2020-09" db="EMBL/GenBank/DDBJ databases">
        <title>De no assembly of potato wild relative species, Solanum commersonii.</title>
        <authorList>
            <person name="Cho K."/>
        </authorList>
    </citation>
    <scope>NUCLEOTIDE SEQUENCE [LARGE SCALE GENOMIC DNA]</scope>
    <source>
        <strain evidence="1">LZ3.2</strain>
        <tissue evidence="1">Leaf</tissue>
    </source>
</reference>
<keyword evidence="2" id="KW-1185">Reference proteome</keyword>
<dbReference type="EMBL" id="JACXVP010000010">
    <property type="protein sequence ID" value="KAG5583007.1"/>
    <property type="molecule type" value="Genomic_DNA"/>
</dbReference>
<sequence>MEIILVGWDGRLSSHEFTCSEDACCDKIKNEVIREKVGVTYVIDNMKEARLRRFEHVKRRCVDALVRRCESLGVGLRGRVEVGRKSMKVEVIRQDMMQLHITEDKILDRKE</sequence>
<dbReference type="PANTHER" id="PTHR46238">
    <property type="entry name" value="REVERSE TRANSCRIPTASE DOMAIN-CONTAINING PROTEIN"/>
    <property type="match status" value="1"/>
</dbReference>
<dbReference type="PANTHER" id="PTHR46238:SF8">
    <property type="entry name" value="ENDONUCLEASE_EXONUCLEASE_PHOSPHATASE DOMAIN-CONTAINING PROTEIN"/>
    <property type="match status" value="1"/>
</dbReference>
<evidence type="ECO:0000313" key="1">
    <source>
        <dbReference type="EMBL" id="KAG5583007.1"/>
    </source>
</evidence>
<organism evidence="1 2">
    <name type="scientific">Solanum commersonii</name>
    <name type="common">Commerson's wild potato</name>
    <name type="synonym">Commerson's nightshade</name>
    <dbReference type="NCBI Taxonomy" id="4109"/>
    <lineage>
        <taxon>Eukaryota</taxon>
        <taxon>Viridiplantae</taxon>
        <taxon>Streptophyta</taxon>
        <taxon>Embryophyta</taxon>
        <taxon>Tracheophyta</taxon>
        <taxon>Spermatophyta</taxon>
        <taxon>Magnoliopsida</taxon>
        <taxon>eudicotyledons</taxon>
        <taxon>Gunneridae</taxon>
        <taxon>Pentapetalae</taxon>
        <taxon>asterids</taxon>
        <taxon>lamiids</taxon>
        <taxon>Solanales</taxon>
        <taxon>Solanaceae</taxon>
        <taxon>Solanoideae</taxon>
        <taxon>Solaneae</taxon>
        <taxon>Solanum</taxon>
    </lineage>
</organism>
<dbReference type="Proteomes" id="UP000824120">
    <property type="component" value="Chromosome 10"/>
</dbReference>
<dbReference type="OrthoDB" id="1283502at2759"/>
<gene>
    <name evidence="1" type="ORF">H5410_053634</name>
</gene>
<dbReference type="AlphaFoldDB" id="A0A9J5X5F3"/>
<name>A0A9J5X5F3_SOLCO</name>
<comment type="caution">
    <text evidence="1">The sequence shown here is derived from an EMBL/GenBank/DDBJ whole genome shotgun (WGS) entry which is preliminary data.</text>
</comment>
<protein>
    <submittedName>
        <fullName evidence="1">Uncharacterized protein</fullName>
    </submittedName>
</protein>